<evidence type="ECO:0000313" key="1">
    <source>
        <dbReference type="EMBL" id="CBY37599.1"/>
    </source>
</evidence>
<reference evidence="1" key="1">
    <citation type="journal article" date="2010" name="Science">
        <title>Plasticity of animal genome architecture unmasked by rapid evolution of a pelagic tunicate.</title>
        <authorList>
            <person name="Denoeud F."/>
            <person name="Henriet S."/>
            <person name="Mungpakdee S."/>
            <person name="Aury J.M."/>
            <person name="Da Silva C."/>
            <person name="Brinkmann H."/>
            <person name="Mikhaleva J."/>
            <person name="Olsen L.C."/>
            <person name="Jubin C."/>
            <person name="Canestro C."/>
            <person name="Bouquet J.M."/>
            <person name="Danks G."/>
            <person name="Poulain J."/>
            <person name="Campsteijn C."/>
            <person name="Adamski M."/>
            <person name="Cross I."/>
            <person name="Yadetie F."/>
            <person name="Muffato M."/>
            <person name="Louis A."/>
            <person name="Butcher S."/>
            <person name="Tsagkogeorga G."/>
            <person name="Konrad A."/>
            <person name="Singh S."/>
            <person name="Jensen M.F."/>
            <person name="Cong E.H."/>
            <person name="Eikeseth-Otteraa H."/>
            <person name="Noel B."/>
            <person name="Anthouard V."/>
            <person name="Porcel B.M."/>
            <person name="Kachouri-Lafond R."/>
            <person name="Nishino A."/>
            <person name="Ugolini M."/>
            <person name="Chourrout P."/>
            <person name="Nishida H."/>
            <person name="Aasland R."/>
            <person name="Huzurbazar S."/>
            <person name="Westhof E."/>
            <person name="Delsuc F."/>
            <person name="Lehrach H."/>
            <person name="Reinhardt R."/>
            <person name="Weissenbach J."/>
            <person name="Roy S.W."/>
            <person name="Artiguenave F."/>
            <person name="Postlethwait J.H."/>
            <person name="Manak J.R."/>
            <person name="Thompson E.M."/>
            <person name="Jaillon O."/>
            <person name="Du Pasquier L."/>
            <person name="Boudinot P."/>
            <person name="Liberles D.A."/>
            <person name="Volff J.N."/>
            <person name="Philippe H."/>
            <person name="Lenhard B."/>
            <person name="Roest Crollius H."/>
            <person name="Wincker P."/>
            <person name="Chourrout D."/>
        </authorList>
    </citation>
    <scope>NUCLEOTIDE SEQUENCE [LARGE SCALE GENOMIC DNA]</scope>
</reference>
<gene>
    <name evidence="1" type="ORF">GSOID_T00031070001</name>
</gene>
<accession>E4YQ53</accession>
<dbReference type="EMBL" id="FN655015">
    <property type="protein sequence ID" value="CBY37599.1"/>
    <property type="molecule type" value="Genomic_DNA"/>
</dbReference>
<proteinExistence type="predicted"/>
<organism evidence="1">
    <name type="scientific">Oikopleura dioica</name>
    <name type="common">Tunicate</name>
    <dbReference type="NCBI Taxonomy" id="34765"/>
    <lineage>
        <taxon>Eukaryota</taxon>
        <taxon>Metazoa</taxon>
        <taxon>Chordata</taxon>
        <taxon>Tunicata</taxon>
        <taxon>Appendicularia</taxon>
        <taxon>Copelata</taxon>
        <taxon>Oikopleuridae</taxon>
        <taxon>Oikopleura</taxon>
    </lineage>
</organism>
<name>E4YQ53_OIKDI</name>
<dbReference type="AlphaFoldDB" id="E4YQ53"/>
<dbReference type="Proteomes" id="UP000011014">
    <property type="component" value="Unassembled WGS sequence"/>
</dbReference>
<protein>
    <submittedName>
        <fullName evidence="1">Uncharacterized protein</fullName>
    </submittedName>
</protein>
<sequence length="139" mass="15439">MGQLVKDNSITRNTFKIILESTSPSSNPDSINLSPHSNRLSTNLHSPFIASLLTGSVTRDSSFAGLKAATRLLNDGKLVNLQLKKYVFLITTAFNSASVSFRKWPRLTILCGLFPFLVLDKESFRNKLNSSRHAGRKRS</sequence>